<feature type="domain" description="Translation initiation factor 3 C-terminal" evidence="5">
    <location>
        <begin position="94"/>
        <end position="178"/>
    </location>
</feature>
<protein>
    <recommendedName>
        <fullName evidence="4">Translation initiation factor IF-3</fullName>
    </recommendedName>
</protein>
<dbReference type="PANTHER" id="PTHR10938">
    <property type="entry name" value="TRANSLATION INITIATION FACTOR IF-3"/>
    <property type="match status" value="1"/>
</dbReference>
<dbReference type="InterPro" id="IPR001288">
    <property type="entry name" value="Translation_initiation_fac_3"/>
</dbReference>
<name>A0A1G2HGI6_9BACT</name>
<dbReference type="EMBL" id="MHOK01000021">
    <property type="protein sequence ID" value="OGZ61563.1"/>
    <property type="molecule type" value="Genomic_DNA"/>
</dbReference>
<dbReference type="GO" id="GO:0032790">
    <property type="term" value="P:ribosome disassembly"/>
    <property type="evidence" value="ECO:0007669"/>
    <property type="project" value="TreeGrafter"/>
</dbReference>
<accession>A0A1G2HGI6</accession>
<keyword evidence="2 7" id="KW-0396">Initiation factor</keyword>
<organism evidence="7 8">
    <name type="scientific">Candidatus Spechtbacteria bacterium RIFCSPLOWO2_12_FULL_38_22</name>
    <dbReference type="NCBI Taxonomy" id="1802165"/>
    <lineage>
        <taxon>Bacteria</taxon>
        <taxon>Candidatus Spechtiibacteriota</taxon>
    </lineage>
</organism>
<dbReference type="InterPro" id="IPR019814">
    <property type="entry name" value="Translation_initiation_fac_3_N"/>
</dbReference>
<evidence type="ECO:0000313" key="7">
    <source>
        <dbReference type="EMBL" id="OGZ61563.1"/>
    </source>
</evidence>
<dbReference type="InterPro" id="IPR036787">
    <property type="entry name" value="T_IF-3_N_sf"/>
</dbReference>
<gene>
    <name evidence="7" type="ORF">A3F94_00280</name>
</gene>
<evidence type="ECO:0000256" key="4">
    <source>
        <dbReference type="NCBIfam" id="TIGR00168"/>
    </source>
</evidence>
<evidence type="ECO:0000256" key="3">
    <source>
        <dbReference type="ARBA" id="ARBA00022917"/>
    </source>
</evidence>
<dbReference type="Pfam" id="PF00707">
    <property type="entry name" value="IF3_C"/>
    <property type="match status" value="1"/>
</dbReference>
<dbReference type="NCBIfam" id="TIGR00168">
    <property type="entry name" value="infC"/>
    <property type="match status" value="1"/>
</dbReference>
<evidence type="ECO:0000259" key="6">
    <source>
        <dbReference type="Pfam" id="PF05198"/>
    </source>
</evidence>
<sequence length="178" mass="20698">MFQQRYFQKKYEPRVRKNEQIHAPKVRVIDNSGENLGILDIKEALEKAKEAGLDLIEITAKADPPVVRIMEYGKYLYQQGKKDKAGKKKQTTGETKGVRIGMTTFSHDLEVKAKMVDKFFKKGYKVKVELVMHGREKALGKIADKKIEEFLLTLKEKYKMEQEPKKYPRGLYFIISPQ</sequence>
<evidence type="ECO:0000259" key="5">
    <source>
        <dbReference type="Pfam" id="PF00707"/>
    </source>
</evidence>
<comment type="similarity">
    <text evidence="1">Belongs to the IF-3 family.</text>
</comment>
<dbReference type="GO" id="GO:0003743">
    <property type="term" value="F:translation initiation factor activity"/>
    <property type="evidence" value="ECO:0007669"/>
    <property type="project" value="UniProtKB-UniRule"/>
</dbReference>
<comment type="caution">
    <text evidence="7">The sequence shown here is derived from an EMBL/GenBank/DDBJ whole genome shotgun (WGS) entry which is preliminary data.</text>
</comment>
<dbReference type="Proteomes" id="UP000176770">
    <property type="component" value="Unassembled WGS sequence"/>
</dbReference>
<reference evidence="7 8" key="1">
    <citation type="journal article" date="2016" name="Nat. Commun.">
        <title>Thousands of microbial genomes shed light on interconnected biogeochemical processes in an aquifer system.</title>
        <authorList>
            <person name="Anantharaman K."/>
            <person name="Brown C.T."/>
            <person name="Hug L.A."/>
            <person name="Sharon I."/>
            <person name="Castelle C.J."/>
            <person name="Probst A.J."/>
            <person name="Thomas B.C."/>
            <person name="Singh A."/>
            <person name="Wilkins M.J."/>
            <person name="Karaoz U."/>
            <person name="Brodie E.L."/>
            <person name="Williams K.H."/>
            <person name="Hubbard S.S."/>
            <person name="Banfield J.F."/>
        </authorList>
    </citation>
    <scope>NUCLEOTIDE SEQUENCE [LARGE SCALE GENOMIC DNA]</scope>
</reference>
<feature type="domain" description="Translation initiation factor 3 N-terminal" evidence="6">
    <location>
        <begin position="18"/>
        <end position="84"/>
    </location>
</feature>
<dbReference type="PANTHER" id="PTHR10938:SF0">
    <property type="entry name" value="TRANSLATION INITIATION FACTOR IF-3, MITOCHONDRIAL"/>
    <property type="match status" value="1"/>
</dbReference>
<dbReference type="GO" id="GO:0005737">
    <property type="term" value="C:cytoplasm"/>
    <property type="evidence" value="ECO:0007669"/>
    <property type="project" value="UniProtKB-ARBA"/>
</dbReference>
<evidence type="ECO:0000256" key="2">
    <source>
        <dbReference type="ARBA" id="ARBA00022540"/>
    </source>
</evidence>
<proteinExistence type="inferred from homology"/>
<keyword evidence="3" id="KW-0648">Protein biosynthesis</keyword>
<dbReference type="InterPro" id="IPR019815">
    <property type="entry name" value="Translation_initiation_fac_3_C"/>
</dbReference>
<dbReference type="SUPFAM" id="SSF55200">
    <property type="entry name" value="Translation initiation factor IF3, C-terminal domain"/>
    <property type="match status" value="1"/>
</dbReference>
<dbReference type="AlphaFoldDB" id="A0A1G2HGI6"/>
<dbReference type="GO" id="GO:0043022">
    <property type="term" value="F:ribosome binding"/>
    <property type="evidence" value="ECO:0007669"/>
    <property type="project" value="TreeGrafter"/>
</dbReference>
<dbReference type="Pfam" id="PF05198">
    <property type="entry name" value="IF3_N"/>
    <property type="match status" value="1"/>
</dbReference>
<evidence type="ECO:0000313" key="8">
    <source>
        <dbReference type="Proteomes" id="UP000176770"/>
    </source>
</evidence>
<dbReference type="Gene3D" id="3.30.110.10">
    <property type="entry name" value="Translation initiation factor 3 (IF-3), C-terminal domain"/>
    <property type="match status" value="1"/>
</dbReference>
<dbReference type="SUPFAM" id="SSF54364">
    <property type="entry name" value="Translation initiation factor IF3, N-terminal domain"/>
    <property type="match status" value="1"/>
</dbReference>
<dbReference type="STRING" id="1802165.A3F94_00280"/>
<evidence type="ECO:0000256" key="1">
    <source>
        <dbReference type="ARBA" id="ARBA00005439"/>
    </source>
</evidence>
<dbReference type="Gene3D" id="3.10.20.80">
    <property type="entry name" value="Translation initiation factor 3 (IF-3), N-terminal domain"/>
    <property type="match status" value="1"/>
</dbReference>
<dbReference type="InterPro" id="IPR036788">
    <property type="entry name" value="T_IF-3_C_sf"/>
</dbReference>